<proteinExistence type="predicted"/>
<comment type="caution">
    <text evidence="2">The sequence shown here is derived from an EMBL/GenBank/DDBJ whole genome shotgun (WGS) entry which is preliminary data.</text>
</comment>
<keyword evidence="1" id="KW-1133">Transmembrane helix</keyword>
<keyword evidence="1" id="KW-0472">Membrane</keyword>
<dbReference type="AlphaFoldDB" id="V4H8W6"/>
<accession>V4H8W6</accession>
<keyword evidence="1" id="KW-0812">Transmembrane</keyword>
<dbReference type="eggNOG" id="arCOG04662">
    <property type="taxonomic scope" value="Archaea"/>
</dbReference>
<evidence type="ECO:0000313" key="2">
    <source>
        <dbReference type="EMBL" id="ESP87160.1"/>
    </source>
</evidence>
<organism evidence="2 3">
    <name type="scientific">Candidatus Halobonum tyrrellensis G22</name>
    <dbReference type="NCBI Taxonomy" id="1324957"/>
    <lineage>
        <taxon>Archaea</taxon>
        <taxon>Methanobacteriati</taxon>
        <taxon>Methanobacteriota</taxon>
        <taxon>Stenosarchaea group</taxon>
        <taxon>Halobacteria</taxon>
        <taxon>Halobacteriales</taxon>
        <taxon>Haloferacaceae</taxon>
        <taxon>Candidatus Halobonum</taxon>
    </lineage>
</organism>
<dbReference type="EMBL" id="ASGZ01000062">
    <property type="protein sequence ID" value="ESP87160.1"/>
    <property type="molecule type" value="Genomic_DNA"/>
</dbReference>
<feature type="transmembrane region" description="Helical" evidence="1">
    <location>
        <begin position="188"/>
        <end position="207"/>
    </location>
</feature>
<name>V4H8W6_9EURY</name>
<feature type="transmembrane region" description="Helical" evidence="1">
    <location>
        <begin position="40"/>
        <end position="57"/>
    </location>
</feature>
<dbReference type="Proteomes" id="UP000017840">
    <property type="component" value="Unassembled WGS sequence"/>
</dbReference>
<gene>
    <name evidence="2" type="ORF">K933_15565</name>
</gene>
<dbReference type="STRING" id="1324957.K933_15565"/>
<evidence type="ECO:0000256" key="1">
    <source>
        <dbReference type="SAM" id="Phobius"/>
    </source>
</evidence>
<dbReference type="Pfam" id="PF09997">
    <property type="entry name" value="DUF2238"/>
    <property type="match status" value="1"/>
</dbReference>
<dbReference type="PATRIC" id="fig|1324957.4.peg.3159"/>
<dbReference type="InterPro" id="IPR014509">
    <property type="entry name" value="YjdF-like"/>
</dbReference>
<protein>
    <recommendedName>
        <fullName evidence="4">Membrane-spanning protein</fullName>
    </recommendedName>
</protein>
<feature type="transmembrane region" description="Helical" evidence="1">
    <location>
        <begin position="136"/>
        <end position="155"/>
    </location>
</feature>
<feature type="transmembrane region" description="Helical" evidence="1">
    <location>
        <begin position="16"/>
        <end position="34"/>
    </location>
</feature>
<evidence type="ECO:0000313" key="3">
    <source>
        <dbReference type="Proteomes" id="UP000017840"/>
    </source>
</evidence>
<evidence type="ECO:0008006" key="4">
    <source>
        <dbReference type="Google" id="ProtNLM"/>
    </source>
</evidence>
<keyword evidence="3" id="KW-1185">Reference proteome</keyword>
<dbReference type="OrthoDB" id="313603at2157"/>
<sequence>MRLRDRVGLSARRQRQAVRVMQVLLVVFVGIGIGEGNTGVIVNACIALGVTFAPAALEREYDLPMDAGLTLWVCSAVFLHVLGTVGVPGLVESFYGEGSPLPFYDHVTHALSASVVAATGYTVVRAVEEHTDTVSLPPRFTFVFILMFVLAFGVLWEVVEFAVSGAATLVGGGSVLTQYGIEDTMLDLVFNTVGGVVAAVWGTAHLTDVASALTRRLDGARRRDAGE</sequence>
<feature type="transmembrane region" description="Helical" evidence="1">
    <location>
        <begin position="69"/>
        <end position="91"/>
    </location>
</feature>
<feature type="transmembrane region" description="Helical" evidence="1">
    <location>
        <begin position="103"/>
        <end position="124"/>
    </location>
</feature>
<reference evidence="2 3" key="1">
    <citation type="journal article" date="2013" name="Genome Announc.">
        <title>Draft Genome Sequence of 'Candidatus Halobonum tyrrellensis' Strain G22, Isolated from the Hypersaline Waters of Lake Tyrrell, Australia.</title>
        <authorList>
            <person name="Ugalde J.A."/>
            <person name="Narasingarao P."/>
            <person name="Kuo S."/>
            <person name="Podell S."/>
            <person name="Allen E.E."/>
        </authorList>
    </citation>
    <scope>NUCLEOTIDE SEQUENCE [LARGE SCALE GENOMIC DNA]</scope>
    <source>
        <strain evidence="2 3">G22</strain>
    </source>
</reference>